<protein>
    <submittedName>
        <fullName evidence="5">Transcriptional regulator, HxlR family</fullName>
    </submittedName>
</protein>
<dbReference type="KEGG" id="hty:BN2458_PEG0012"/>
<dbReference type="Pfam" id="PF01638">
    <property type="entry name" value="HxlR"/>
    <property type="match status" value="1"/>
</dbReference>
<accession>A0A0S4PRC1</accession>
<evidence type="ECO:0000313" key="6">
    <source>
        <dbReference type="Proteomes" id="UP000064525"/>
    </source>
</evidence>
<keyword evidence="3" id="KW-0804">Transcription</keyword>
<dbReference type="PROSITE" id="PS51118">
    <property type="entry name" value="HTH_HXLR"/>
    <property type="match status" value="1"/>
</dbReference>
<dbReference type="PANTHER" id="PTHR33204:SF29">
    <property type="entry name" value="TRANSCRIPTIONAL REGULATOR"/>
    <property type="match status" value="1"/>
</dbReference>
<dbReference type="GO" id="GO:0003677">
    <property type="term" value="F:DNA binding"/>
    <property type="evidence" value="ECO:0007669"/>
    <property type="project" value="UniProtKB-KW"/>
</dbReference>
<sequence length="50" mass="5804">MRELEEAKLIKRKVYAEVHPRVEYSLTPLGQSLDSVLQSLELWGKSYKAL</sequence>
<dbReference type="AlphaFoldDB" id="A0A0S4PRC1"/>
<dbReference type="EMBL" id="LN907858">
    <property type="protein sequence ID" value="CUU38899.1"/>
    <property type="molecule type" value="Genomic_DNA"/>
</dbReference>
<dbReference type="InterPro" id="IPR036390">
    <property type="entry name" value="WH_DNA-bd_sf"/>
</dbReference>
<evidence type="ECO:0000256" key="3">
    <source>
        <dbReference type="ARBA" id="ARBA00023163"/>
    </source>
</evidence>
<dbReference type="Proteomes" id="UP000064525">
    <property type="component" value="Chromosome I"/>
</dbReference>
<dbReference type="SUPFAM" id="SSF46785">
    <property type="entry name" value="Winged helix' DNA-binding domain"/>
    <property type="match status" value="1"/>
</dbReference>
<name>A0A0S4PRC1_9HELI</name>
<dbReference type="Gene3D" id="1.10.10.10">
    <property type="entry name" value="Winged helix-like DNA-binding domain superfamily/Winged helix DNA-binding domain"/>
    <property type="match status" value="1"/>
</dbReference>
<gene>
    <name evidence="5" type="ORF">BN2458_PEG0012</name>
</gene>
<evidence type="ECO:0000313" key="5">
    <source>
        <dbReference type="EMBL" id="CUU38899.1"/>
    </source>
</evidence>
<dbReference type="InterPro" id="IPR002577">
    <property type="entry name" value="HTH_HxlR"/>
</dbReference>
<evidence type="ECO:0000256" key="1">
    <source>
        <dbReference type="ARBA" id="ARBA00023015"/>
    </source>
</evidence>
<organism evidence="5 6">
    <name type="scientific">Helicobacter typhlonius</name>
    <dbReference type="NCBI Taxonomy" id="76936"/>
    <lineage>
        <taxon>Bacteria</taxon>
        <taxon>Pseudomonadati</taxon>
        <taxon>Campylobacterota</taxon>
        <taxon>Epsilonproteobacteria</taxon>
        <taxon>Campylobacterales</taxon>
        <taxon>Helicobacteraceae</taxon>
        <taxon>Helicobacter</taxon>
    </lineage>
</organism>
<evidence type="ECO:0000259" key="4">
    <source>
        <dbReference type="PROSITE" id="PS51118"/>
    </source>
</evidence>
<proteinExistence type="predicted"/>
<dbReference type="InterPro" id="IPR036388">
    <property type="entry name" value="WH-like_DNA-bd_sf"/>
</dbReference>
<reference evidence="6" key="1">
    <citation type="submission" date="2015-11" db="EMBL/GenBank/DDBJ databases">
        <authorList>
            <person name="Anvar S.Y."/>
        </authorList>
    </citation>
    <scope>NUCLEOTIDE SEQUENCE [LARGE SCALE GENOMIC DNA]</scope>
</reference>
<evidence type="ECO:0000256" key="2">
    <source>
        <dbReference type="ARBA" id="ARBA00023125"/>
    </source>
</evidence>
<keyword evidence="2" id="KW-0238">DNA-binding</keyword>
<dbReference type="PATRIC" id="fig|76936.10.peg.11"/>
<feature type="domain" description="HTH hxlR-type" evidence="4">
    <location>
        <begin position="1"/>
        <end position="50"/>
    </location>
</feature>
<dbReference type="PANTHER" id="PTHR33204">
    <property type="entry name" value="TRANSCRIPTIONAL REGULATOR, MARR FAMILY"/>
    <property type="match status" value="1"/>
</dbReference>
<keyword evidence="1" id="KW-0805">Transcription regulation</keyword>